<organism evidence="1 2">
    <name type="scientific">Deinococcus seoulensis</name>
    <dbReference type="NCBI Taxonomy" id="1837379"/>
    <lineage>
        <taxon>Bacteria</taxon>
        <taxon>Thermotogati</taxon>
        <taxon>Deinococcota</taxon>
        <taxon>Deinococci</taxon>
        <taxon>Deinococcales</taxon>
        <taxon>Deinococcaceae</taxon>
        <taxon>Deinococcus</taxon>
    </lineage>
</organism>
<evidence type="ECO:0000313" key="1">
    <source>
        <dbReference type="EMBL" id="GGR69609.1"/>
    </source>
</evidence>
<evidence type="ECO:0000313" key="2">
    <source>
        <dbReference type="Proteomes" id="UP000634308"/>
    </source>
</evidence>
<accession>A0ABQ2RUV9</accession>
<keyword evidence="2" id="KW-1185">Reference proteome</keyword>
<sequence length="79" mass="8687">MSDKGWIGDLKMGDSVLVGMGPWTPDLLSGTVVEIIHSSFFYVKIQVGKEVLSFDAFGTEISPWPVIDGSYLARPQRVN</sequence>
<comment type="caution">
    <text evidence="1">The sequence shown here is derived from an EMBL/GenBank/DDBJ whole genome shotgun (WGS) entry which is preliminary data.</text>
</comment>
<reference evidence="2" key="1">
    <citation type="journal article" date="2019" name="Int. J. Syst. Evol. Microbiol.">
        <title>The Global Catalogue of Microorganisms (GCM) 10K type strain sequencing project: providing services to taxonomists for standard genome sequencing and annotation.</title>
        <authorList>
            <consortium name="The Broad Institute Genomics Platform"/>
            <consortium name="The Broad Institute Genome Sequencing Center for Infectious Disease"/>
            <person name="Wu L."/>
            <person name="Ma J."/>
        </authorList>
    </citation>
    <scope>NUCLEOTIDE SEQUENCE [LARGE SCALE GENOMIC DNA]</scope>
    <source>
        <strain evidence="2">JCM 31404</strain>
    </source>
</reference>
<proteinExistence type="predicted"/>
<protein>
    <submittedName>
        <fullName evidence="1">Uncharacterized protein</fullName>
    </submittedName>
</protein>
<dbReference type="EMBL" id="BMQM01000031">
    <property type="protein sequence ID" value="GGR69609.1"/>
    <property type="molecule type" value="Genomic_DNA"/>
</dbReference>
<gene>
    <name evidence="1" type="ORF">GCM10008959_34390</name>
</gene>
<dbReference type="Proteomes" id="UP000634308">
    <property type="component" value="Unassembled WGS sequence"/>
</dbReference>
<name>A0ABQ2RUV9_9DEIO</name>